<dbReference type="AlphaFoldDB" id="A0A512J999"/>
<protein>
    <recommendedName>
        <fullName evidence="5">Phosphohydrolase</fullName>
    </recommendedName>
</protein>
<dbReference type="Gene3D" id="1.10.3210.10">
    <property type="entry name" value="Hypothetical protein af1432"/>
    <property type="match status" value="1"/>
</dbReference>
<reference evidence="2" key="1">
    <citation type="journal article" date="2014" name="Int. J. Syst. Evol. Microbiol.">
        <title>Complete genome of a new Firmicutes species belonging to the dominant human colonic microbiota ('Ruminococcus bicirculans') reveals two chromosomes and a selective capacity to utilize plant glucans.</title>
        <authorList>
            <consortium name="NISC Comparative Sequencing Program"/>
            <person name="Wegmann U."/>
            <person name="Louis P."/>
            <person name="Goesmann A."/>
            <person name="Henrissat B."/>
            <person name="Duncan S.H."/>
            <person name="Flint H.J."/>
        </authorList>
    </citation>
    <scope>NUCLEOTIDE SEQUENCE</scope>
    <source>
        <strain evidence="2">NBRC 107715</strain>
    </source>
</reference>
<dbReference type="EMBL" id="BJZU01000105">
    <property type="protein sequence ID" value="GEP06532.1"/>
    <property type="molecule type" value="Genomic_DNA"/>
</dbReference>
<evidence type="ECO:0000313" key="4">
    <source>
        <dbReference type="Proteomes" id="UP001156856"/>
    </source>
</evidence>
<evidence type="ECO:0000313" key="3">
    <source>
        <dbReference type="Proteomes" id="UP000321960"/>
    </source>
</evidence>
<reference evidence="2" key="4">
    <citation type="submission" date="2023-01" db="EMBL/GenBank/DDBJ databases">
        <title>Draft genome sequence of Methylobacterium oxalidis strain NBRC 107715.</title>
        <authorList>
            <person name="Sun Q."/>
            <person name="Mori K."/>
        </authorList>
    </citation>
    <scope>NUCLEOTIDE SEQUENCE</scope>
    <source>
        <strain evidence="2">NBRC 107715</strain>
    </source>
</reference>
<keyword evidence="4" id="KW-1185">Reference proteome</keyword>
<proteinExistence type="predicted"/>
<dbReference type="GO" id="GO:0008893">
    <property type="term" value="F:guanosine-3',5'-bis(diphosphate) 3'-diphosphatase activity"/>
    <property type="evidence" value="ECO:0007669"/>
    <property type="project" value="TreeGrafter"/>
</dbReference>
<sequence>MPDIFEAHSFAITAHAGQIDKGGQPYIRHLERVANAAVKRAGHARAVDRIAIDPMEVMQAAILHDVLEDRPRTEADLVAAGFPAVVVEMVRILTKPTSRTAYSERIGAVIASRNLGALLIKMSDNEDNVGPDRTLPDGAFLRERYATSLARLREAAAALGYTGP</sequence>
<dbReference type="Proteomes" id="UP001156856">
    <property type="component" value="Unassembled WGS sequence"/>
</dbReference>
<evidence type="ECO:0000313" key="1">
    <source>
        <dbReference type="EMBL" id="GEP06532.1"/>
    </source>
</evidence>
<dbReference type="PANTHER" id="PTHR46246:SF1">
    <property type="entry name" value="GUANOSINE-3',5'-BIS(DIPHOSPHATE) 3'-PYROPHOSPHOHYDROLASE MESH1"/>
    <property type="match status" value="1"/>
</dbReference>
<dbReference type="EMBL" id="BSPK01000031">
    <property type="protein sequence ID" value="GLS63890.1"/>
    <property type="molecule type" value="Genomic_DNA"/>
</dbReference>
<comment type="caution">
    <text evidence="1">The sequence shown here is derived from an EMBL/GenBank/DDBJ whole genome shotgun (WGS) entry which is preliminary data.</text>
</comment>
<evidence type="ECO:0000313" key="2">
    <source>
        <dbReference type="EMBL" id="GLS63890.1"/>
    </source>
</evidence>
<dbReference type="OrthoDB" id="9802385at2"/>
<dbReference type="PANTHER" id="PTHR46246">
    <property type="entry name" value="GUANOSINE-3',5'-BIS(DIPHOSPHATE) 3'-PYROPHOSPHOHYDROLASE MESH1"/>
    <property type="match status" value="1"/>
</dbReference>
<accession>A0A512J999</accession>
<organism evidence="1 3">
    <name type="scientific">Methylobacterium oxalidis</name>
    <dbReference type="NCBI Taxonomy" id="944322"/>
    <lineage>
        <taxon>Bacteria</taxon>
        <taxon>Pseudomonadati</taxon>
        <taxon>Pseudomonadota</taxon>
        <taxon>Alphaproteobacteria</taxon>
        <taxon>Hyphomicrobiales</taxon>
        <taxon>Methylobacteriaceae</taxon>
        <taxon>Methylobacterium</taxon>
    </lineage>
</organism>
<dbReference type="InterPro" id="IPR052194">
    <property type="entry name" value="MESH1"/>
</dbReference>
<name>A0A512J999_9HYPH</name>
<reference evidence="1 3" key="3">
    <citation type="submission" date="2019-07" db="EMBL/GenBank/DDBJ databases">
        <title>Whole genome shotgun sequence of Methylobacterium oxalidis NBRC 107715.</title>
        <authorList>
            <person name="Hosoyama A."/>
            <person name="Uohara A."/>
            <person name="Ohji S."/>
            <person name="Ichikawa N."/>
        </authorList>
    </citation>
    <scope>NUCLEOTIDE SEQUENCE [LARGE SCALE GENOMIC DNA]</scope>
    <source>
        <strain evidence="1 3">NBRC 107715</strain>
    </source>
</reference>
<evidence type="ECO:0008006" key="5">
    <source>
        <dbReference type="Google" id="ProtNLM"/>
    </source>
</evidence>
<dbReference type="Proteomes" id="UP000321960">
    <property type="component" value="Unassembled WGS sequence"/>
</dbReference>
<gene>
    <name evidence="2" type="ORF">GCM10007888_22710</name>
    <name evidence="1" type="ORF">MOX02_45700</name>
</gene>
<dbReference type="SUPFAM" id="SSF109604">
    <property type="entry name" value="HD-domain/PDEase-like"/>
    <property type="match status" value="1"/>
</dbReference>
<reference evidence="4" key="2">
    <citation type="journal article" date="2019" name="Int. J. Syst. Evol. Microbiol.">
        <title>The Global Catalogue of Microorganisms (GCM) 10K type strain sequencing project: providing services to taxonomists for standard genome sequencing and annotation.</title>
        <authorList>
            <consortium name="The Broad Institute Genomics Platform"/>
            <consortium name="The Broad Institute Genome Sequencing Center for Infectious Disease"/>
            <person name="Wu L."/>
            <person name="Ma J."/>
        </authorList>
    </citation>
    <scope>NUCLEOTIDE SEQUENCE [LARGE SCALE GENOMIC DNA]</scope>
    <source>
        <strain evidence="4">NBRC 107715</strain>
    </source>
</reference>
<dbReference type="RefSeq" id="WP_147028068.1">
    <property type="nucleotide sequence ID" value="NZ_BJZU01000105.1"/>
</dbReference>